<evidence type="ECO:0000256" key="4">
    <source>
        <dbReference type="SAM" id="Phobius"/>
    </source>
</evidence>
<keyword evidence="2" id="KW-0488">Methylation</keyword>
<dbReference type="InterPro" id="IPR012902">
    <property type="entry name" value="N_methyl_site"/>
</dbReference>
<reference evidence="5 6" key="1">
    <citation type="journal article" date="2024" name="Chem. Sci.">
        <title>Discovery of megapolipeptins by genome mining of a Burkholderiales bacteria collection.</title>
        <authorList>
            <person name="Paulo B.S."/>
            <person name="Recchia M.J.J."/>
            <person name="Lee S."/>
            <person name="Fergusson C.H."/>
            <person name="Romanowski S.B."/>
            <person name="Hernandez A."/>
            <person name="Krull N."/>
            <person name="Liu D.Y."/>
            <person name="Cavanagh H."/>
            <person name="Bos A."/>
            <person name="Gray C.A."/>
            <person name="Murphy B.T."/>
            <person name="Linington R.G."/>
            <person name="Eustaquio A.S."/>
        </authorList>
    </citation>
    <scope>NUCLEOTIDE SEQUENCE [LARGE SCALE GENOMIC DNA]</scope>
    <source>
        <strain evidence="5 6">RL21-008-BIB-B</strain>
    </source>
</reference>
<dbReference type="PROSITE" id="PS00409">
    <property type="entry name" value="PROKAR_NTER_METHYL"/>
    <property type="match status" value="1"/>
</dbReference>
<keyword evidence="4" id="KW-1133">Transmembrane helix</keyword>
<dbReference type="Pfam" id="PF07963">
    <property type="entry name" value="N_methyl"/>
    <property type="match status" value="1"/>
</dbReference>
<accession>A0ABW8Z943</accession>
<keyword evidence="3" id="KW-0281">Fimbrium</keyword>
<evidence type="ECO:0000256" key="3">
    <source>
        <dbReference type="RuleBase" id="RU000389"/>
    </source>
</evidence>
<evidence type="ECO:0000313" key="6">
    <source>
        <dbReference type="Proteomes" id="UP001629214"/>
    </source>
</evidence>
<keyword evidence="4" id="KW-0472">Membrane</keyword>
<organism evidence="5 6">
    <name type="scientific">Herbaspirillum rhizosphaerae</name>
    <dbReference type="NCBI Taxonomy" id="346179"/>
    <lineage>
        <taxon>Bacteria</taxon>
        <taxon>Pseudomonadati</taxon>
        <taxon>Pseudomonadota</taxon>
        <taxon>Betaproteobacteria</taxon>
        <taxon>Burkholderiales</taxon>
        <taxon>Oxalobacteraceae</taxon>
        <taxon>Herbaspirillum</taxon>
    </lineage>
</organism>
<dbReference type="Gene3D" id="3.30.700.10">
    <property type="entry name" value="Glycoprotein, Type 4 Pilin"/>
    <property type="match status" value="1"/>
</dbReference>
<feature type="transmembrane region" description="Helical" evidence="4">
    <location>
        <begin position="12"/>
        <end position="34"/>
    </location>
</feature>
<dbReference type="RefSeq" id="WP_408168365.1">
    <property type="nucleotide sequence ID" value="NZ_JAQQFR010000008.1"/>
</dbReference>
<evidence type="ECO:0000256" key="2">
    <source>
        <dbReference type="ARBA" id="ARBA00022481"/>
    </source>
</evidence>
<keyword evidence="6" id="KW-1185">Reference proteome</keyword>
<dbReference type="SUPFAM" id="SSF54523">
    <property type="entry name" value="Pili subunits"/>
    <property type="match status" value="1"/>
</dbReference>
<dbReference type="InterPro" id="IPR045584">
    <property type="entry name" value="Pilin-like"/>
</dbReference>
<name>A0ABW8Z943_9BURK</name>
<dbReference type="InterPro" id="IPR001082">
    <property type="entry name" value="Pilin"/>
</dbReference>
<evidence type="ECO:0000256" key="1">
    <source>
        <dbReference type="ARBA" id="ARBA00005233"/>
    </source>
</evidence>
<sequence>MQATRSARYTQTGFTLIELMIVIAIVGVLAMVAIPQYRDYLIRAKVAEGINLAAPAKMAVSETIVAKGGATFNQAATGYKFTPSNEIKNVKDITIADGGAITITFGEIGGDGNGKTLKLVPSATNPSAITWLCQAAPTNAAATTPATPAGTPAVAPATNVATLPPQYAPENCRS</sequence>
<evidence type="ECO:0000313" key="5">
    <source>
        <dbReference type="EMBL" id="MFL9879355.1"/>
    </source>
</evidence>
<protein>
    <submittedName>
        <fullName evidence="5">Pilin</fullName>
    </submittedName>
</protein>
<dbReference type="EMBL" id="JAQQFR010000008">
    <property type="protein sequence ID" value="MFL9879355.1"/>
    <property type="molecule type" value="Genomic_DNA"/>
</dbReference>
<dbReference type="Proteomes" id="UP001629214">
    <property type="component" value="Unassembled WGS sequence"/>
</dbReference>
<comment type="caution">
    <text evidence="5">The sequence shown here is derived from an EMBL/GenBank/DDBJ whole genome shotgun (WGS) entry which is preliminary data.</text>
</comment>
<comment type="similarity">
    <text evidence="1 3">Belongs to the N-Me-Phe pilin family.</text>
</comment>
<dbReference type="Pfam" id="PF00114">
    <property type="entry name" value="Pilin"/>
    <property type="match status" value="1"/>
</dbReference>
<dbReference type="NCBIfam" id="TIGR02532">
    <property type="entry name" value="IV_pilin_GFxxxE"/>
    <property type="match status" value="1"/>
</dbReference>
<proteinExistence type="inferred from homology"/>
<keyword evidence="4" id="KW-0812">Transmembrane</keyword>
<gene>
    <name evidence="5" type="ORF">PQR63_13235</name>
</gene>